<organism evidence="2">
    <name type="scientific">Halomonas sp. RT37</name>
    <dbReference type="NCBI Taxonomy" id="2950872"/>
    <lineage>
        <taxon>Bacteria</taxon>
        <taxon>Pseudomonadati</taxon>
        <taxon>Pseudomonadota</taxon>
        <taxon>Gammaproteobacteria</taxon>
        <taxon>Oceanospirillales</taxon>
        <taxon>Halomonadaceae</taxon>
        <taxon>Halomonas</taxon>
    </lineage>
</organism>
<keyword evidence="1" id="KW-0143">Chaperone</keyword>
<dbReference type="InterPro" id="IPR036411">
    <property type="entry name" value="TorD-like_sf"/>
</dbReference>
<proteinExistence type="predicted"/>
<protein>
    <submittedName>
        <fullName evidence="2">Molecular chaperone TorD family protein</fullName>
    </submittedName>
</protein>
<dbReference type="SUPFAM" id="SSF89155">
    <property type="entry name" value="TorD-like"/>
    <property type="match status" value="1"/>
</dbReference>
<dbReference type="Gene3D" id="1.10.3480.10">
    <property type="entry name" value="TorD-like"/>
    <property type="match status" value="1"/>
</dbReference>
<dbReference type="RefSeq" id="WP_108449301.1">
    <property type="nucleotide sequence ID" value="NZ_CP098827.1"/>
</dbReference>
<name>A0AAU7KQH2_9GAMM</name>
<evidence type="ECO:0000256" key="1">
    <source>
        <dbReference type="ARBA" id="ARBA00023186"/>
    </source>
</evidence>
<dbReference type="PANTHER" id="PTHR34227">
    <property type="entry name" value="CHAPERONE PROTEIN YCDY"/>
    <property type="match status" value="1"/>
</dbReference>
<dbReference type="PANTHER" id="PTHR34227:SF1">
    <property type="entry name" value="DIMETHYL SULFOXIDE REDUCTASE CHAPERONE-RELATED"/>
    <property type="match status" value="1"/>
</dbReference>
<dbReference type="Pfam" id="PF02613">
    <property type="entry name" value="Nitrate_red_del"/>
    <property type="match status" value="1"/>
</dbReference>
<gene>
    <name evidence="2" type="ORF">NFG58_10170</name>
</gene>
<dbReference type="InterPro" id="IPR020945">
    <property type="entry name" value="DMSO/NO3_reduct_chaperone"/>
</dbReference>
<dbReference type="EMBL" id="CP098827">
    <property type="protein sequence ID" value="XBO73033.1"/>
    <property type="molecule type" value="Genomic_DNA"/>
</dbReference>
<dbReference type="AlphaFoldDB" id="A0AAU7KQH2"/>
<evidence type="ECO:0000313" key="2">
    <source>
        <dbReference type="EMBL" id="XBO73033.1"/>
    </source>
</evidence>
<sequence length="219" mass="24176">MTTHDIPDSRTEEADLRADIYALLAALLREPPSEALRQWLAGLEGEPDDIRLSQAWSRLATAAADSDVERLERAHFRHLIGVIQGDVLPYASYYREGGLMEASLVALRRDLKTLGIQRSADVSEPEDHLAAMCEVMAMLIGQNDQRAGSFFHRHLAPWANRCMHDLARVDTPFYAALGELATLFFQRESAILIDNTTLGTPVPGTSVHEDRGQALGAGE</sequence>
<reference evidence="2" key="1">
    <citation type="submission" date="2022-06" db="EMBL/GenBank/DDBJ databases">
        <title>A novel DMS-producing enzyme.</title>
        <authorList>
            <person name="Zhang Y."/>
        </authorList>
    </citation>
    <scope>NUCLEOTIDE SEQUENCE</scope>
    <source>
        <strain evidence="2">RT37</strain>
    </source>
</reference>
<dbReference type="InterPro" id="IPR050289">
    <property type="entry name" value="TorD/DmsD_chaperones"/>
</dbReference>
<accession>A0AAU7KQH2</accession>